<keyword evidence="3 6" id="KW-0812">Transmembrane</keyword>
<feature type="domain" description="ABC3 transporter permease C-terminal" evidence="7">
    <location>
        <begin position="658"/>
        <end position="766"/>
    </location>
</feature>
<feature type="transmembrane region" description="Helical" evidence="6">
    <location>
        <begin position="655"/>
        <end position="675"/>
    </location>
</feature>
<dbReference type="Pfam" id="PF02687">
    <property type="entry name" value="FtsX"/>
    <property type="match status" value="2"/>
</dbReference>
<proteinExistence type="predicted"/>
<feature type="transmembrane region" description="Helical" evidence="6">
    <location>
        <begin position="347"/>
        <end position="367"/>
    </location>
</feature>
<feature type="transmembrane region" description="Helical" evidence="6">
    <location>
        <begin position="264"/>
        <end position="285"/>
    </location>
</feature>
<dbReference type="RefSeq" id="WP_326833881.1">
    <property type="nucleotide sequence ID" value="NZ_CP142149.1"/>
</dbReference>
<evidence type="ECO:0000256" key="1">
    <source>
        <dbReference type="ARBA" id="ARBA00004651"/>
    </source>
</evidence>
<feature type="transmembrane region" description="Helical" evidence="6">
    <location>
        <begin position="39"/>
        <end position="63"/>
    </location>
</feature>
<evidence type="ECO:0000256" key="3">
    <source>
        <dbReference type="ARBA" id="ARBA00022692"/>
    </source>
</evidence>
<name>A0ABZ1IBW3_9PSEU</name>
<dbReference type="EMBL" id="CP142149">
    <property type="protein sequence ID" value="WSE31069.1"/>
    <property type="molecule type" value="Genomic_DNA"/>
</dbReference>
<reference evidence="8 9" key="1">
    <citation type="journal article" date="2015" name="Int. J. Syst. Evol. Microbiol.">
        <title>Amycolatopsis rhabdoformis sp. nov., an actinomycete isolated from a tropical forest soil.</title>
        <authorList>
            <person name="Souza W.R."/>
            <person name="Silva R.E."/>
            <person name="Goodfellow M."/>
            <person name="Busarakam K."/>
            <person name="Figueiro F.S."/>
            <person name="Ferreira D."/>
            <person name="Rodrigues-Filho E."/>
            <person name="Moraes L.A.B."/>
            <person name="Zucchi T.D."/>
        </authorList>
    </citation>
    <scope>NUCLEOTIDE SEQUENCE [LARGE SCALE GENOMIC DNA]</scope>
    <source>
        <strain evidence="8 9">NCIMB 14900</strain>
    </source>
</reference>
<feature type="transmembrane region" description="Helical" evidence="6">
    <location>
        <begin position="373"/>
        <end position="398"/>
    </location>
</feature>
<dbReference type="PANTHER" id="PTHR30287:SF2">
    <property type="entry name" value="BLL1001 PROTEIN"/>
    <property type="match status" value="1"/>
</dbReference>
<dbReference type="InterPro" id="IPR038766">
    <property type="entry name" value="Membrane_comp_ABC_pdt"/>
</dbReference>
<evidence type="ECO:0000256" key="6">
    <source>
        <dbReference type="SAM" id="Phobius"/>
    </source>
</evidence>
<keyword evidence="9" id="KW-1185">Reference proteome</keyword>
<keyword evidence="4 6" id="KW-1133">Transmembrane helix</keyword>
<dbReference type="PANTHER" id="PTHR30287">
    <property type="entry name" value="MEMBRANE COMPONENT OF PREDICTED ABC SUPERFAMILY METABOLITE UPTAKE TRANSPORTER"/>
    <property type="match status" value="1"/>
</dbReference>
<feature type="domain" description="ABC3 transporter permease C-terminal" evidence="7">
    <location>
        <begin position="219"/>
        <end position="330"/>
    </location>
</feature>
<evidence type="ECO:0000313" key="9">
    <source>
        <dbReference type="Proteomes" id="UP001330812"/>
    </source>
</evidence>
<keyword evidence="2" id="KW-1003">Cell membrane</keyword>
<feature type="transmembrane region" description="Helical" evidence="6">
    <location>
        <begin position="702"/>
        <end position="728"/>
    </location>
</feature>
<evidence type="ECO:0000256" key="4">
    <source>
        <dbReference type="ARBA" id="ARBA00022989"/>
    </source>
</evidence>
<feature type="transmembrane region" description="Helical" evidence="6">
    <location>
        <begin position="740"/>
        <end position="765"/>
    </location>
</feature>
<comment type="subcellular location">
    <subcellularLocation>
        <location evidence="1">Cell membrane</location>
        <topology evidence="1">Multi-pass membrane protein</topology>
    </subcellularLocation>
</comment>
<protein>
    <submittedName>
        <fullName evidence="8">FtsX-like permease family protein</fullName>
    </submittedName>
</protein>
<sequence>MTATATRALSPLHDLPVRNSWPRDFALGIRLAVGGGRTAWVRVVLGAFGIGVAVAVLLVFASIGHVLGNQDARVSAGLPRAEVVAGVAPTELVRDDSVYRGRLISGQYLHGTGPGSPVPPGIGRLPGAGEIVVSPALAGLMAADPGLRARFPQRVVGTIADAGLRGPADLAFFGGTGPLPPAAEIGPRAMEVYAFGGAEPEAATDPTLVIVAVVGGAALLVPMLIFVAVSSRIAGAQRDRRLAALRLAGVGAWQVRRIAAAETLVSVAVGFVLGTAAFLGLRLLAPRVEVLGWSAFTSDVVPSPVLAVLIVVLLPVLAVGTVLVSLRRTIIEPLGVVRDGKPVRRRGWWRFVPVVAGAGLLLAAAPGGDPGTASWIAIVATGAAALLAGVPTILPWLLERTVGRLRGGAPSWQLAVRRLQLDSGTPARVVSGVAVVLAGAIAMQLVLLSTGSQYAPERAADDWVTVDTTPAAADQVAADLAGVPAVAQVGLARSISAVSAASHERVTIVVTSCATIQRTLAVPHCTDGDAFLPRTPLQTRPGDVLTLVGAHDTGPRPRPHGTFTVPAGLVPVPQRLSGGPYLGDVLLTPAAATHLTPPADVTARAWVRLAPGHAGATDRIANAVGALTWQTFVSGGTGDLLTADQKTFATISTGLNAGSIFTLLLAGVSMLVLALEQVRERRRPLALLAAAGVPRSVLARSLLWQTAVPLVLAVLAAVAAGLGLAALVDRLLGTPVKVDWTTIGVLAGTGFALVLLVTALALPALRTAMRPDSIRTE</sequence>
<dbReference type="Proteomes" id="UP001330812">
    <property type="component" value="Chromosome"/>
</dbReference>
<evidence type="ECO:0000259" key="7">
    <source>
        <dbReference type="Pfam" id="PF02687"/>
    </source>
</evidence>
<evidence type="ECO:0000256" key="5">
    <source>
        <dbReference type="ARBA" id="ARBA00023136"/>
    </source>
</evidence>
<accession>A0ABZ1IBW3</accession>
<feature type="transmembrane region" description="Helical" evidence="6">
    <location>
        <begin position="427"/>
        <end position="448"/>
    </location>
</feature>
<organism evidence="8 9">
    <name type="scientific">Amycolatopsis rhabdoformis</name>
    <dbReference type="NCBI Taxonomy" id="1448059"/>
    <lineage>
        <taxon>Bacteria</taxon>
        <taxon>Bacillati</taxon>
        <taxon>Actinomycetota</taxon>
        <taxon>Actinomycetes</taxon>
        <taxon>Pseudonocardiales</taxon>
        <taxon>Pseudonocardiaceae</taxon>
        <taxon>Amycolatopsis</taxon>
    </lineage>
</organism>
<evidence type="ECO:0000256" key="2">
    <source>
        <dbReference type="ARBA" id="ARBA00022475"/>
    </source>
</evidence>
<feature type="transmembrane region" description="Helical" evidence="6">
    <location>
        <begin position="208"/>
        <end position="231"/>
    </location>
</feature>
<gene>
    <name evidence="8" type="ORF">VSH64_02865</name>
</gene>
<keyword evidence="5 6" id="KW-0472">Membrane</keyword>
<dbReference type="InterPro" id="IPR003838">
    <property type="entry name" value="ABC3_permease_C"/>
</dbReference>
<feature type="transmembrane region" description="Helical" evidence="6">
    <location>
        <begin position="305"/>
        <end position="326"/>
    </location>
</feature>
<evidence type="ECO:0000313" key="8">
    <source>
        <dbReference type="EMBL" id="WSE31069.1"/>
    </source>
</evidence>